<dbReference type="GO" id="GO:0032259">
    <property type="term" value="P:methylation"/>
    <property type="evidence" value="ECO:0007669"/>
    <property type="project" value="UniProtKB-KW"/>
</dbReference>
<proteinExistence type="predicted"/>
<dbReference type="GO" id="GO:0035243">
    <property type="term" value="F:protein-arginine omega-N symmetric methyltransferase activity"/>
    <property type="evidence" value="ECO:0007669"/>
    <property type="project" value="TreeGrafter"/>
</dbReference>
<protein>
    <recommendedName>
        <fullName evidence="6">SAM-dependent methyltransferase</fullName>
    </recommendedName>
</protein>
<sequence length="366" mass="39009">MPRRTRTAQPHHGATAGGAGDGVARGNVTGVAALVSEWLTWRTAMERALYGEDGFYRRGERPAEHFRTSVHASPRFAAAIVRLLTEVDALLGRPERLDVVDIGAGSGRLLANILACAPDDLAARLVPTAVEIAPRPADVPSRITWRPDLPERITGLAVANEWLDNVPLDVVEHTPDGVRTMLVDPSTGLERPGPVPSDEDRDWLERWWPLRDPGDRAEIGHPRCNAWASVVGRLSRGLAIAVDYSHAREARPVYGTLTGYRDGATVPAVPDGSCDVTAHVALDACTTAGERAGATSTLLTTQRDALRALGLSGARPPLDLAHRDPRAYVAALCHAGEDAELIDPAGLGGFGWLAQSVGIPLPAILT</sequence>
<gene>
    <name evidence="4" type="ORF">ETD96_38325</name>
</gene>
<keyword evidence="5" id="KW-1185">Reference proteome</keyword>
<dbReference type="AlphaFoldDB" id="A0A5S4G665"/>
<feature type="region of interest" description="Disordered" evidence="3">
    <location>
        <begin position="1"/>
        <end position="22"/>
    </location>
</feature>
<dbReference type="EMBL" id="VCKZ01000458">
    <property type="protein sequence ID" value="TMR27994.1"/>
    <property type="molecule type" value="Genomic_DNA"/>
</dbReference>
<dbReference type="InterPro" id="IPR029063">
    <property type="entry name" value="SAM-dependent_MTases_sf"/>
</dbReference>
<evidence type="ECO:0008006" key="6">
    <source>
        <dbReference type="Google" id="ProtNLM"/>
    </source>
</evidence>
<dbReference type="SUPFAM" id="SSF53335">
    <property type="entry name" value="S-adenosyl-L-methionine-dependent methyltransferases"/>
    <property type="match status" value="1"/>
</dbReference>
<dbReference type="InterPro" id="IPR038375">
    <property type="entry name" value="NDUFAF7_sf"/>
</dbReference>
<dbReference type="Gene3D" id="3.40.50.12710">
    <property type="match status" value="1"/>
</dbReference>
<dbReference type="PANTHER" id="PTHR12049">
    <property type="entry name" value="PROTEIN ARGININE METHYLTRANSFERASE NDUFAF7, MITOCHONDRIAL"/>
    <property type="match status" value="1"/>
</dbReference>
<comment type="caution">
    <text evidence="4">The sequence shown here is derived from an EMBL/GenBank/DDBJ whole genome shotgun (WGS) entry which is preliminary data.</text>
</comment>
<dbReference type="OrthoDB" id="4856867at2"/>
<reference evidence="4 5" key="1">
    <citation type="submission" date="2019-05" db="EMBL/GenBank/DDBJ databases">
        <title>Draft genome sequence of Actinomadura geliboluensis A8036.</title>
        <authorList>
            <person name="Saricaoglu S."/>
            <person name="Isik K."/>
        </authorList>
    </citation>
    <scope>NUCLEOTIDE SEQUENCE [LARGE SCALE GENOMIC DNA]</scope>
    <source>
        <strain evidence="4 5">A8036</strain>
    </source>
</reference>
<name>A0A5S4G665_9ACTN</name>
<evidence type="ECO:0000256" key="3">
    <source>
        <dbReference type="SAM" id="MobiDB-lite"/>
    </source>
</evidence>
<organism evidence="4 5">
    <name type="scientific">Actinomadura geliboluensis</name>
    <dbReference type="NCBI Taxonomy" id="882440"/>
    <lineage>
        <taxon>Bacteria</taxon>
        <taxon>Bacillati</taxon>
        <taxon>Actinomycetota</taxon>
        <taxon>Actinomycetes</taxon>
        <taxon>Streptosporangiales</taxon>
        <taxon>Thermomonosporaceae</taxon>
        <taxon>Actinomadura</taxon>
    </lineage>
</organism>
<evidence type="ECO:0000256" key="1">
    <source>
        <dbReference type="ARBA" id="ARBA00022603"/>
    </source>
</evidence>
<dbReference type="InterPro" id="IPR003788">
    <property type="entry name" value="NDUFAF7"/>
</dbReference>
<dbReference type="Proteomes" id="UP000305238">
    <property type="component" value="Unassembled WGS sequence"/>
</dbReference>
<dbReference type="PANTHER" id="PTHR12049:SF7">
    <property type="entry name" value="PROTEIN ARGININE METHYLTRANSFERASE NDUFAF7, MITOCHONDRIAL"/>
    <property type="match status" value="1"/>
</dbReference>
<keyword evidence="1" id="KW-0489">Methyltransferase</keyword>
<accession>A0A5S4G665</accession>
<evidence type="ECO:0000256" key="2">
    <source>
        <dbReference type="ARBA" id="ARBA00022679"/>
    </source>
</evidence>
<evidence type="ECO:0000313" key="5">
    <source>
        <dbReference type="Proteomes" id="UP000305238"/>
    </source>
</evidence>
<dbReference type="Pfam" id="PF02636">
    <property type="entry name" value="Methyltransf_28"/>
    <property type="match status" value="1"/>
</dbReference>
<evidence type="ECO:0000313" key="4">
    <source>
        <dbReference type="EMBL" id="TMR27994.1"/>
    </source>
</evidence>
<keyword evidence="2" id="KW-0808">Transferase</keyword>